<dbReference type="Proteomes" id="UP000295008">
    <property type="component" value="Unassembled WGS sequence"/>
</dbReference>
<proteinExistence type="predicted"/>
<name>A0A4R1R795_HYDET</name>
<protein>
    <submittedName>
        <fullName evidence="1">Uncharacterized protein</fullName>
    </submittedName>
</protein>
<comment type="caution">
    <text evidence="1">The sequence shown here is derived from an EMBL/GenBank/DDBJ whole genome shotgun (WGS) entry which is preliminary data.</text>
</comment>
<dbReference type="AlphaFoldDB" id="A0A4R1R795"/>
<evidence type="ECO:0000313" key="1">
    <source>
        <dbReference type="EMBL" id="TCL61491.1"/>
    </source>
</evidence>
<sequence length="29" mass="3275">MKEVFKAVYGEKPTVDCPTVAFLYLLKAL</sequence>
<evidence type="ECO:0000313" key="2">
    <source>
        <dbReference type="Proteomes" id="UP000295008"/>
    </source>
</evidence>
<accession>A0A4R1R795</accession>
<reference evidence="1 2" key="1">
    <citation type="submission" date="2019-03" db="EMBL/GenBank/DDBJ databases">
        <title>Genomic Encyclopedia of Type Strains, Phase IV (KMG-IV): sequencing the most valuable type-strain genomes for metagenomic binning, comparative biology and taxonomic classification.</title>
        <authorList>
            <person name="Goeker M."/>
        </authorList>
    </citation>
    <scope>NUCLEOTIDE SEQUENCE [LARGE SCALE GENOMIC DNA]</scope>
    <source>
        <strain evidence="1 2">LX-B</strain>
    </source>
</reference>
<gene>
    <name evidence="1" type="ORF">EDC14_103447</name>
</gene>
<keyword evidence="2" id="KW-1185">Reference proteome</keyword>
<organism evidence="1 2">
    <name type="scientific">Hydrogenispora ethanolica</name>
    <dbReference type="NCBI Taxonomy" id="1082276"/>
    <lineage>
        <taxon>Bacteria</taxon>
        <taxon>Bacillati</taxon>
        <taxon>Bacillota</taxon>
        <taxon>Hydrogenispora</taxon>
    </lineage>
</organism>
<dbReference type="EMBL" id="SLUN01000034">
    <property type="protein sequence ID" value="TCL61491.1"/>
    <property type="molecule type" value="Genomic_DNA"/>
</dbReference>